<dbReference type="Gene3D" id="3.40.50.720">
    <property type="entry name" value="NAD(P)-binding Rossmann-like Domain"/>
    <property type="match status" value="1"/>
</dbReference>
<accession>A0A2T0MGM6</accession>
<comment type="similarity">
    <text evidence="1 3">Belongs to the short-chain dehydrogenases/reductases (SDR) family.</text>
</comment>
<dbReference type="PRINTS" id="PR00081">
    <property type="entry name" value="GDHRDH"/>
</dbReference>
<proteinExistence type="inferred from homology"/>
<evidence type="ECO:0000313" key="5">
    <source>
        <dbReference type="Proteomes" id="UP000237640"/>
    </source>
</evidence>
<dbReference type="InterPro" id="IPR036291">
    <property type="entry name" value="NAD(P)-bd_dom_sf"/>
</dbReference>
<gene>
    <name evidence="4" type="ORF">CLV81_0734</name>
</gene>
<reference evidence="4 5" key="1">
    <citation type="submission" date="2018-03" db="EMBL/GenBank/DDBJ databases">
        <title>Genomic Encyclopedia of Archaeal and Bacterial Type Strains, Phase II (KMG-II): from individual species to whole genera.</title>
        <authorList>
            <person name="Goeker M."/>
        </authorList>
    </citation>
    <scope>NUCLEOTIDE SEQUENCE [LARGE SCALE GENOMIC DNA]</scope>
    <source>
        <strain evidence="4 5">DSM 25027</strain>
    </source>
</reference>
<dbReference type="Proteomes" id="UP000237640">
    <property type="component" value="Unassembled WGS sequence"/>
</dbReference>
<organism evidence="4 5">
    <name type="scientific">Flagellimonas meridianipacifica</name>
    <dbReference type="NCBI Taxonomy" id="1080225"/>
    <lineage>
        <taxon>Bacteria</taxon>
        <taxon>Pseudomonadati</taxon>
        <taxon>Bacteroidota</taxon>
        <taxon>Flavobacteriia</taxon>
        <taxon>Flavobacteriales</taxon>
        <taxon>Flavobacteriaceae</taxon>
        <taxon>Flagellimonas</taxon>
    </lineage>
</organism>
<evidence type="ECO:0000313" key="4">
    <source>
        <dbReference type="EMBL" id="PRX56737.1"/>
    </source>
</evidence>
<dbReference type="PANTHER" id="PTHR42901:SF1">
    <property type="entry name" value="ALCOHOL DEHYDROGENASE"/>
    <property type="match status" value="1"/>
</dbReference>
<keyword evidence="2" id="KW-0560">Oxidoreductase</keyword>
<dbReference type="SUPFAM" id="SSF51735">
    <property type="entry name" value="NAD(P)-binding Rossmann-fold domains"/>
    <property type="match status" value="1"/>
</dbReference>
<evidence type="ECO:0000256" key="1">
    <source>
        <dbReference type="ARBA" id="ARBA00006484"/>
    </source>
</evidence>
<evidence type="ECO:0000256" key="3">
    <source>
        <dbReference type="RuleBase" id="RU000363"/>
    </source>
</evidence>
<comment type="caution">
    <text evidence="4">The sequence shown here is derived from an EMBL/GenBank/DDBJ whole genome shotgun (WGS) entry which is preliminary data.</text>
</comment>
<dbReference type="RefSeq" id="WP_106144898.1">
    <property type="nucleotide sequence ID" value="NZ_PVYX01000001.1"/>
</dbReference>
<evidence type="ECO:0008006" key="6">
    <source>
        <dbReference type="Google" id="ProtNLM"/>
    </source>
</evidence>
<sequence length="252" mass="27521">MEERTVLITGATSGIGKATANLLAKEGFRLILCGRREERLKEIQKDLGSKTEVHTLNFDVRDREAVFGSISSLPEAFSKIDVLINNAGNAHGLDPINEGSMDDWDAMMDINVKGLLYVSRAIIPQMVEHKSGHIINIGSTAGKEVYPNGNVYCASKHAVDAINQGMRIDLNAHGIRVGAINPGLVETEFSQVRFKGDDTRAEKVYQGYQPLLPEDIAELILFTITRPSHVNIADLVVMPTAQANSTIVKKAL</sequence>
<keyword evidence="5" id="KW-1185">Reference proteome</keyword>
<dbReference type="AlphaFoldDB" id="A0A2T0MGM6"/>
<dbReference type="InterPro" id="IPR002347">
    <property type="entry name" value="SDR_fam"/>
</dbReference>
<dbReference type="OrthoDB" id="9775296at2"/>
<protein>
    <recommendedName>
        <fullName evidence="6">NADP-dependent 3-hydroxy acid dehydrogenase YdfG</fullName>
    </recommendedName>
</protein>
<dbReference type="EMBL" id="PVYX01000001">
    <property type="protein sequence ID" value="PRX56737.1"/>
    <property type="molecule type" value="Genomic_DNA"/>
</dbReference>
<evidence type="ECO:0000256" key="2">
    <source>
        <dbReference type="ARBA" id="ARBA00023002"/>
    </source>
</evidence>
<dbReference type="PRINTS" id="PR00080">
    <property type="entry name" value="SDRFAMILY"/>
</dbReference>
<dbReference type="PANTHER" id="PTHR42901">
    <property type="entry name" value="ALCOHOL DEHYDROGENASE"/>
    <property type="match status" value="1"/>
</dbReference>
<name>A0A2T0MGM6_9FLAO</name>
<dbReference type="GO" id="GO:0016616">
    <property type="term" value="F:oxidoreductase activity, acting on the CH-OH group of donors, NAD or NADP as acceptor"/>
    <property type="evidence" value="ECO:0007669"/>
    <property type="project" value="UniProtKB-ARBA"/>
</dbReference>
<dbReference type="Pfam" id="PF00106">
    <property type="entry name" value="adh_short"/>
    <property type="match status" value="1"/>
</dbReference>
<dbReference type="PROSITE" id="PS00061">
    <property type="entry name" value="ADH_SHORT"/>
    <property type="match status" value="1"/>
</dbReference>
<dbReference type="FunFam" id="3.40.50.720:FF:000047">
    <property type="entry name" value="NADP-dependent L-serine/L-allo-threonine dehydrogenase"/>
    <property type="match status" value="1"/>
</dbReference>
<dbReference type="InterPro" id="IPR020904">
    <property type="entry name" value="Sc_DH/Rdtase_CS"/>
</dbReference>